<feature type="transmembrane region" description="Helical" evidence="7">
    <location>
        <begin position="198"/>
        <end position="218"/>
    </location>
</feature>
<feature type="transmembrane region" description="Helical" evidence="7">
    <location>
        <begin position="295"/>
        <end position="316"/>
    </location>
</feature>
<keyword evidence="4 7" id="KW-1133">Transmembrane helix</keyword>
<dbReference type="Pfam" id="PF03706">
    <property type="entry name" value="LPG_synthase_TM"/>
    <property type="match status" value="1"/>
</dbReference>
<feature type="transmembrane region" description="Helical" evidence="7">
    <location>
        <begin position="158"/>
        <end position="183"/>
    </location>
</feature>
<evidence type="ECO:0000256" key="6">
    <source>
        <dbReference type="SAM" id="MobiDB-lite"/>
    </source>
</evidence>
<feature type="transmembrane region" description="Helical" evidence="7">
    <location>
        <begin position="44"/>
        <end position="63"/>
    </location>
</feature>
<evidence type="ECO:0000256" key="7">
    <source>
        <dbReference type="SAM" id="Phobius"/>
    </source>
</evidence>
<organism evidence="8 9">
    <name type="scientific">Melaminivora alkalimesophila</name>
    <dbReference type="NCBI Taxonomy" id="1165852"/>
    <lineage>
        <taxon>Bacteria</taxon>
        <taxon>Pseudomonadati</taxon>
        <taxon>Pseudomonadota</taxon>
        <taxon>Betaproteobacteria</taxon>
        <taxon>Burkholderiales</taxon>
        <taxon>Comamonadaceae</taxon>
        <taxon>Melaminivora</taxon>
    </lineage>
</organism>
<gene>
    <name evidence="8" type="ORF">DFR36_102347</name>
</gene>
<accession>A0A317RDH1</accession>
<keyword evidence="3 7" id="KW-0812">Transmembrane</keyword>
<evidence type="ECO:0000256" key="2">
    <source>
        <dbReference type="ARBA" id="ARBA00022475"/>
    </source>
</evidence>
<dbReference type="AlphaFoldDB" id="A0A317RDH1"/>
<dbReference type="PANTHER" id="PTHR39087">
    <property type="entry name" value="UPF0104 MEMBRANE PROTEIN MJ1595"/>
    <property type="match status" value="1"/>
</dbReference>
<name>A0A317RDH1_9BURK</name>
<keyword evidence="9" id="KW-1185">Reference proteome</keyword>
<keyword evidence="2" id="KW-1003">Cell membrane</keyword>
<sequence>MPATLPSRPAAGKHVVSPPRAEAASRGALRRRCRAMLASRGGRWLGGALMAGVALLVVWLLVHQALEVDWPAVWRALRELPPRALALAALLAWGSHLVYGCFDLFGRHAVQHTLSVPRTVAITLIAYPFTLNLGSLIGGVSVRYRLYSRQGLSVGQIAQVVLLSIATNWVGYFVLAGVVFWVWAPPLPPSWAIGTQQLRWLGLVLASTSALYLGLCALRGGRALRLRGHRLPLPGWRGALLQLLLSCANWSLMGGAMWALAQGRVPYAAALATILLGAVAGLLSRIPAGLGVLEAVGTAVLAAHLPVSAALAVVLAFRALYYLAPLVPAALALLATELWWRRRQPLQGAGAAVPPAPAPRSASRPAG</sequence>
<proteinExistence type="predicted"/>
<evidence type="ECO:0000313" key="8">
    <source>
        <dbReference type="EMBL" id="PWW47966.1"/>
    </source>
</evidence>
<feature type="transmembrane region" description="Helical" evidence="7">
    <location>
        <begin position="125"/>
        <end position="146"/>
    </location>
</feature>
<evidence type="ECO:0000256" key="1">
    <source>
        <dbReference type="ARBA" id="ARBA00004651"/>
    </source>
</evidence>
<evidence type="ECO:0000256" key="4">
    <source>
        <dbReference type="ARBA" id="ARBA00022989"/>
    </source>
</evidence>
<reference evidence="8 9" key="1">
    <citation type="submission" date="2018-05" db="EMBL/GenBank/DDBJ databases">
        <title>Genomic Encyclopedia of Type Strains, Phase IV (KMG-IV): sequencing the most valuable type-strain genomes for metagenomic binning, comparative biology and taxonomic classification.</title>
        <authorList>
            <person name="Goeker M."/>
        </authorList>
    </citation>
    <scope>NUCLEOTIDE SEQUENCE [LARGE SCALE GENOMIC DNA]</scope>
    <source>
        <strain evidence="8 9">DSM 26006</strain>
    </source>
</reference>
<feature type="region of interest" description="Disordered" evidence="6">
    <location>
        <begin position="1"/>
        <end position="23"/>
    </location>
</feature>
<dbReference type="InterPro" id="IPR022791">
    <property type="entry name" value="L-PG_synthase/AglD"/>
</dbReference>
<feature type="transmembrane region" description="Helical" evidence="7">
    <location>
        <begin position="239"/>
        <end position="259"/>
    </location>
</feature>
<evidence type="ECO:0000256" key="3">
    <source>
        <dbReference type="ARBA" id="ARBA00022692"/>
    </source>
</evidence>
<dbReference type="EMBL" id="QGUB01000002">
    <property type="protein sequence ID" value="PWW47966.1"/>
    <property type="molecule type" value="Genomic_DNA"/>
</dbReference>
<dbReference type="PANTHER" id="PTHR39087:SF2">
    <property type="entry name" value="UPF0104 MEMBRANE PROTEIN MJ1595"/>
    <property type="match status" value="1"/>
</dbReference>
<dbReference type="GO" id="GO:0005886">
    <property type="term" value="C:plasma membrane"/>
    <property type="evidence" value="ECO:0007669"/>
    <property type="project" value="UniProtKB-SubCell"/>
</dbReference>
<feature type="transmembrane region" description="Helical" evidence="7">
    <location>
        <begin position="265"/>
        <end position="283"/>
    </location>
</feature>
<comment type="subcellular location">
    <subcellularLocation>
        <location evidence="1">Cell membrane</location>
        <topology evidence="1">Multi-pass membrane protein</topology>
    </subcellularLocation>
</comment>
<keyword evidence="5 7" id="KW-0472">Membrane</keyword>
<evidence type="ECO:0008006" key="10">
    <source>
        <dbReference type="Google" id="ProtNLM"/>
    </source>
</evidence>
<evidence type="ECO:0000256" key="5">
    <source>
        <dbReference type="ARBA" id="ARBA00023136"/>
    </source>
</evidence>
<comment type="caution">
    <text evidence="8">The sequence shown here is derived from an EMBL/GenBank/DDBJ whole genome shotgun (WGS) entry which is preliminary data.</text>
</comment>
<evidence type="ECO:0000313" key="9">
    <source>
        <dbReference type="Proteomes" id="UP000246483"/>
    </source>
</evidence>
<dbReference type="Proteomes" id="UP000246483">
    <property type="component" value="Unassembled WGS sequence"/>
</dbReference>
<protein>
    <recommendedName>
        <fullName evidence="10">Lysylphosphatidylglycerol synthase-like protein</fullName>
    </recommendedName>
</protein>